<evidence type="ECO:0000313" key="1">
    <source>
        <dbReference type="EMBL" id="AFK44727.1"/>
    </source>
</evidence>
<accession>I3SWT5</accession>
<dbReference type="AlphaFoldDB" id="I3SWT5"/>
<proteinExistence type="evidence at transcript level"/>
<name>I3SWT5_MEDTR</name>
<reference evidence="1" key="1">
    <citation type="submission" date="2012-05" db="EMBL/GenBank/DDBJ databases">
        <authorList>
            <person name="Krishnakumar V."/>
            <person name="Cheung F."/>
            <person name="Xiao Y."/>
            <person name="Chan A."/>
            <person name="Moskal W.A."/>
            <person name="Town C.D."/>
        </authorList>
    </citation>
    <scope>NUCLEOTIDE SEQUENCE</scope>
</reference>
<dbReference type="EMBL" id="BT144933">
    <property type="protein sequence ID" value="AFK44727.1"/>
    <property type="molecule type" value="mRNA"/>
</dbReference>
<protein>
    <submittedName>
        <fullName evidence="1">Uncharacterized protein</fullName>
    </submittedName>
</protein>
<organism evidence="1">
    <name type="scientific">Medicago truncatula</name>
    <name type="common">Barrel medic</name>
    <name type="synonym">Medicago tribuloides</name>
    <dbReference type="NCBI Taxonomy" id="3880"/>
    <lineage>
        <taxon>Eukaryota</taxon>
        <taxon>Viridiplantae</taxon>
        <taxon>Streptophyta</taxon>
        <taxon>Embryophyta</taxon>
        <taxon>Tracheophyta</taxon>
        <taxon>Spermatophyta</taxon>
        <taxon>Magnoliopsida</taxon>
        <taxon>eudicotyledons</taxon>
        <taxon>Gunneridae</taxon>
        <taxon>Pentapetalae</taxon>
        <taxon>rosids</taxon>
        <taxon>fabids</taxon>
        <taxon>Fabales</taxon>
        <taxon>Fabaceae</taxon>
        <taxon>Papilionoideae</taxon>
        <taxon>50 kb inversion clade</taxon>
        <taxon>NPAAA clade</taxon>
        <taxon>Hologalegina</taxon>
        <taxon>IRL clade</taxon>
        <taxon>Trifolieae</taxon>
        <taxon>Medicago</taxon>
    </lineage>
</organism>
<sequence>MGRWRLPIGSRRKSLILLFPFFAEELNQISWLSLLLLALHWEYFLYVVSLYSSAEWLLHCLDHIVMLQL</sequence>